<dbReference type="Proteomes" id="UP000276133">
    <property type="component" value="Unassembled WGS sequence"/>
</dbReference>
<dbReference type="AlphaFoldDB" id="A0A3M7QDY1"/>
<organism evidence="1 2">
    <name type="scientific">Brachionus plicatilis</name>
    <name type="common">Marine rotifer</name>
    <name type="synonym">Brachionus muelleri</name>
    <dbReference type="NCBI Taxonomy" id="10195"/>
    <lineage>
        <taxon>Eukaryota</taxon>
        <taxon>Metazoa</taxon>
        <taxon>Spiralia</taxon>
        <taxon>Gnathifera</taxon>
        <taxon>Rotifera</taxon>
        <taxon>Eurotatoria</taxon>
        <taxon>Monogononta</taxon>
        <taxon>Pseudotrocha</taxon>
        <taxon>Ploima</taxon>
        <taxon>Brachionidae</taxon>
        <taxon>Brachionus</taxon>
    </lineage>
</organism>
<comment type="caution">
    <text evidence="1">The sequence shown here is derived from an EMBL/GenBank/DDBJ whole genome shotgun (WGS) entry which is preliminary data.</text>
</comment>
<keyword evidence="2" id="KW-1185">Reference proteome</keyword>
<evidence type="ECO:0000313" key="1">
    <source>
        <dbReference type="EMBL" id="RNA09158.1"/>
    </source>
</evidence>
<reference evidence="1 2" key="1">
    <citation type="journal article" date="2018" name="Sci. Rep.">
        <title>Genomic signatures of local adaptation to the degree of environmental predictability in rotifers.</title>
        <authorList>
            <person name="Franch-Gras L."/>
            <person name="Hahn C."/>
            <person name="Garcia-Roger E.M."/>
            <person name="Carmona M.J."/>
            <person name="Serra M."/>
            <person name="Gomez A."/>
        </authorList>
    </citation>
    <scope>NUCLEOTIDE SEQUENCE [LARGE SCALE GENOMIC DNA]</scope>
    <source>
        <strain evidence="1">HYR1</strain>
    </source>
</reference>
<sequence length="65" mass="7726">MNKLNKNKCLFFFKTRQLNGFNKNSLFTESLFDFGFCFLQVKLVHWQVRHSLPKVCSLQHFDAIA</sequence>
<evidence type="ECO:0000313" key="2">
    <source>
        <dbReference type="Proteomes" id="UP000276133"/>
    </source>
</evidence>
<gene>
    <name evidence="1" type="ORF">BpHYR1_027677</name>
</gene>
<protein>
    <submittedName>
        <fullName evidence="1">Uncharacterized protein</fullName>
    </submittedName>
</protein>
<dbReference type="EMBL" id="REGN01006530">
    <property type="protein sequence ID" value="RNA09158.1"/>
    <property type="molecule type" value="Genomic_DNA"/>
</dbReference>
<accession>A0A3M7QDY1</accession>
<proteinExistence type="predicted"/>
<name>A0A3M7QDY1_BRAPC</name>